<feature type="compositionally biased region" description="Polar residues" evidence="1">
    <location>
        <begin position="63"/>
        <end position="79"/>
    </location>
</feature>
<protein>
    <submittedName>
        <fullName evidence="2">Uncharacterized protein</fullName>
    </submittedName>
</protein>
<sequence>MICFKEGPVLEWRYGFKIPQNNLKSARKTAAPHGIAMRNIPKDAAKGSDPGAVSAQNVEWKRSPNNLGQVGQDQNQGSGEENKSRLTNFRMLEHG</sequence>
<comment type="caution">
    <text evidence="2">The sequence shown here is derived from an EMBL/GenBank/DDBJ whole genome shotgun (WGS) entry which is preliminary data.</text>
</comment>
<organism evidence="2 3">
    <name type="scientific">Pseudomonas yamanorum</name>
    <dbReference type="NCBI Taxonomy" id="515393"/>
    <lineage>
        <taxon>Bacteria</taxon>
        <taxon>Pseudomonadati</taxon>
        <taxon>Pseudomonadota</taxon>
        <taxon>Gammaproteobacteria</taxon>
        <taxon>Pseudomonadales</taxon>
        <taxon>Pseudomonadaceae</taxon>
        <taxon>Pseudomonas</taxon>
    </lineage>
</organism>
<evidence type="ECO:0000313" key="3">
    <source>
        <dbReference type="Proteomes" id="UP000537188"/>
    </source>
</evidence>
<dbReference type="Proteomes" id="UP000537188">
    <property type="component" value="Unassembled WGS sequence"/>
</dbReference>
<name>A0A7Y8FBW1_9PSED</name>
<evidence type="ECO:0000313" key="2">
    <source>
        <dbReference type="EMBL" id="NWE76043.1"/>
    </source>
</evidence>
<evidence type="ECO:0000256" key="1">
    <source>
        <dbReference type="SAM" id="MobiDB-lite"/>
    </source>
</evidence>
<dbReference type="RefSeq" id="WP_218173844.1">
    <property type="nucleotide sequence ID" value="NZ_JACARF010000013.1"/>
</dbReference>
<proteinExistence type="predicted"/>
<reference evidence="2 3" key="1">
    <citation type="submission" date="2020-04" db="EMBL/GenBank/DDBJ databases">
        <title>Molecular characterization of pseudomonads from Agaricus bisporus reveal novel blotch 2 pathogens in Western Europe.</title>
        <authorList>
            <person name="Taparia T."/>
            <person name="Krijger M."/>
            <person name="Haynes E."/>
            <person name="Elpinstone J.G."/>
            <person name="Noble R."/>
            <person name="Van Der Wolf J."/>
        </authorList>
    </citation>
    <scope>NUCLEOTIDE SEQUENCE [LARGE SCALE GENOMIC DNA]</scope>
    <source>
        <strain evidence="2 3">IPO3781</strain>
    </source>
</reference>
<dbReference type="AlphaFoldDB" id="A0A7Y8FBW1"/>
<gene>
    <name evidence="2" type="ORF">HX828_10785</name>
</gene>
<feature type="region of interest" description="Disordered" evidence="1">
    <location>
        <begin position="41"/>
        <end position="95"/>
    </location>
</feature>
<accession>A0A7Y8FBW1</accession>
<dbReference type="EMBL" id="JACARF010000013">
    <property type="protein sequence ID" value="NWE76043.1"/>
    <property type="molecule type" value="Genomic_DNA"/>
</dbReference>